<accession>A0A640SDA7</accession>
<comment type="caution">
    <text evidence="1">The sequence shown here is derived from an EMBL/GenBank/DDBJ whole genome shotgun (WGS) entry which is preliminary data.</text>
</comment>
<organism evidence="1 2">
    <name type="scientific">Streptomyces caniferus</name>
    <dbReference type="NCBI Taxonomy" id="285557"/>
    <lineage>
        <taxon>Bacteria</taxon>
        <taxon>Bacillati</taxon>
        <taxon>Actinomycetota</taxon>
        <taxon>Actinomycetes</taxon>
        <taxon>Kitasatosporales</taxon>
        <taxon>Streptomycetaceae</taxon>
        <taxon>Streptomyces</taxon>
    </lineage>
</organism>
<proteinExistence type="predicted"/>
<dbReference type="AlphaFoldDB" id="A0A640SDA7"/>
<protein>
    <submittedName>
        <fullName evidence="1">Uncharacterized protein</fullName>
    </submittedName>
</protein>
<evidence type="ECO:0000313" key="1">
    <source>
        <dbReference type="EMBL" id="GFE07565.1"/>
    </source>
</evidence>
<gene>
    <name evidence="1" type="ORF">Scani_38330</name>
</gene>
<evidence type="ECO:0000313" key="2">
    <source>
        <dbReference type="Proteomes" id="UP000435837"/>
    </source>
</evidence>
<sequence>MADTVSGASEVCALLADGTTVRLRPACPKDRAQVLRLYDDMSADSLRSRFVLRRQRPMRAASPPRH</sequence>
<name>A0A640SDA7_9ACTN</name>
<dbReference type="EMBL" id="BLIN01000005">
    <property type="protein sequence ID" value="GFE07565.1"/>
    <property type="molecule type" value="Genomic_DNA"/>
</dbReference>
<dbReference type="Proteomes" id="UP000435837">
    <property type="component" value="Unassembled WGS sequence"/>
</dbReference>
<dbReference type="Gene3D" id="3.40.630.30">
    <property type="match status" value="1"/>
</dbReference>
<reference evidence="1 2" key="1">
    <citation type="submission" date="2019-12" db="EMBL/GenBank/DDBJ databases">
        <title>Whole genome shotgun sequence of Streptomyces caniferus NBRC 15389.</title>
        <authorList>
            <person name="Ichikawa N."/>
            <person name="Kimura A."/>
            <person name="Kitahashi Y."/>
            <person name="Komaki H."/>
            <person name="Tamura T."/>
        </authorList>
    </citation>
    <scope>NUCLEOTIDE SEQUENCE [LARGE SCALE GENOMIC DNA]</scope>
    <source>
        <strain evidence="1 2">NBRC 15389</strain>
    </source>
</reference>